<dbReference type="InterPro" id="IPR016187">
    <property type="entry name" value="CTDL_fold"/>
</dbReference>
<evidence type="ECO:0000313" key="2">
    <source>
        <dbReference type="Ensembl" id="ENSACIP00000015885.1"/>
    </source>
</evidence>
<dbReference type="InterPro" id="IPR016186">
    <property type="entry name" value="C-type_lectin-like/link_sf"/>
</dbReference>
<evidence type="ECO:0008006" key="4">
    <source>
        <dbReference type="Google" id="ProtNLM"/>
    </source>
</evidence>
<keyword evidence="3" id="KW-1185">Reference proteome</keyword>
<dbReference type="AlphaFoldDB" id="A0A3Q0S641"/>
<proteinExistence type="predicted"/>
<dbReference type="GeneTree" id="ENSGT01000000215223"/>
<feature type="chain" id="PRO_5018621307" description="C-type lectin domain-containing protein" evidence="1">
    <location>
        <begin position="17"/>
        <end position="96"/>
    </location>
</feature>
<protein>
    <recommendedName>
        <fullName evidence="4">C-type lectin domain-containing protein</fullName>
    </recommendedName>
</protein>
<dbReference type="PANTHER" id="PTHR45710">
    <property type="entry name" value="C-TYPE LECTIN DOMAIN-CONTAINING PROTEIN 180"/>
    <property type="match status" value="1"/>
</dbReference>
<reference evidence="2" key="2">
    <citation type="submission" date="2025-09" db="UniProtKB">
        <authorList>
            <consortium name="Ensembl"/>
        </authorList>
    </citation>
    <scope>IDENTIFICATION</scope>
</reference>
<dbReference type="Gene3D" id="3.10.100.10">
    <property type="entry name" value="Mannose-Binding Protein A, subunit A"/>
    <property type="match status" value="1"/>
</dbReference>
<name>A0A3Q0S641_AMPCI</name>
<dbReference type="Proteomes" id="UP000261340">
    <property type="component" value="Unplaced"/>
</dbReference>
<dbReference type="SUPFAM" id="SSF56436">
    <property type="entry name" value="C-type lectin-like"/>
    <property type="match status" value="1"/>
</dbReference>
<dbReference type="STRING" id="61819.ENSACIP00000015885"/>
<dbReference type="InterPro" id="IPR050828">
    <property type="entry name" value="C-type_lectin/matrix_domain"/>
</dbReference>
<keyword evidence="1" id="KW-0732">Signal</keyword>
<evidence type="ECO:0000313" key="3">
    <source>
        <dbReference type="Proteomes" id="UP000261340"/>
    </source>
</evidence>
<reference evidence="2" key="1">
    <citation type="submission" date="2025-08" db="UniProtKB">
        <authorList>
            <consortium name="Ensembl"/>
        </authorList>
    </citation>
    <scope>IDENTIFICATION</scope>
</reference>
<dbReference type="PANTHER" id="PTHR45710:SF31">
    <property type="entry name" value="EARLY ACTIVATION ANTIGEN CD69"/>
    <property type="match status" value="1"/>
</dbReference>
<organism evidence="2 3">
    <name type="scientific">Amphilophus citrinellus</name>
    <name type="common">Midas cichlid</name>
    <name type="synonym">Cichlasoma citrinellum</name>
    <dbReference type="NCBI Taxonomy" id="61819"/>
    <lineage>
        <taxon>Eukaryota</taxon>
        <taxon>Metazoa</taxon>
        <taxon>Chordata</taxon>
        <taxon>Craniata</taxon>
        <taxon>Vertebrata</taxon>
        <taxon>Euteleostomi</taxon>
        <taxon>Actinopterygii</taxon>
        <taxon>Neopterygii</taxon>
        <taxon>Teleostei</taxon>
        <taxon>Neoteleostei</taxon>
        <taxon>Acanthomorphata</taxon>
        <taxon>Ovalentaria</taxon>
        <taxon>Cichlomorphae</taxon>
        <taxon>Cichliformes</taxon>
        <taxon>Cichlidae</taxon>
        <taxon>New World cichlids</taxon>
        <taxon>Cichlasomatinae</taxon>
        <taxon>Heroini</taxon>
        <taxon>Amphilophus</taxon>
    </lineage>
</organism>
<evidence type="ECO:0000256" key="1">
    <source>
        <dbReference type="SAM" id="SignalP"/>
    </source>
</evidence>
<dbReference type="Ensembl" id="ENSACIT00000016300.1">
    <property type="protein sequence ID" value="ENSACIP00000015885.1"/>
    <property type="gene ID" value="ENSACIG00000012330.1"/>
</dbReference>
<feature type="signal peptide" evidence="1">
    <location>
        <begin position="1"/>
        <end position="16"/>
    </location>
</feature>
<sequence length="96" mass="11539">MYLLTLAVILIRCTEVFFNLGKHILIFTYEAFWESADIQLRMCCPEGWIRFECSCYYKSTERKKWDESRTECLNRESDLVVIDSENEQVKWGRKVI</sequence>
<accession>A0A3Q0S641</accession>